<feature type="transmembrane region" description="Helical" evidence="1">
    <location>
        <begin position="84"/>
        <end position="103"/>
    </location>
</feature>
<gene>
    <name evidence="2" type="ORF">BACCIP111895_00214</name>
</gene>
<dbReference type="Proteomes" id="UP000838308">
    <property type="component" value="Unassembled WGS sequence"/>
</dbReference>
<feature type="transmembrane region" description="Helical" evidence="1">
    <location>
        <begin position="157"/>
        <end position="176"/>
    </location>
</feature>
<feature type="transmembrane region" description="Helical" evidence="1">
    <location>
        <begin position="33"/>
        <end position="49"/>
    </location>
</feature>
<evidence type="ECO:0008006" key="4">
    <source>
        <dbReference type="Google" id="ProtNLM"/>
    </source>
</evidence>
<reference evidence="2" key="1">
    <citation type="submission" date="2022-04" db="EMBL/GenBank/DDBJ databases">
        <authorList>
            <person name="Criscuolo A."/>
        </authorList>
    </citation>
    <scope>NUCLEOTIDE SEQUENCE</scope>
    <source>
        <strain evidence="2">CIP111895</strain>
    </source>
</reference>
<evidence type="ECO:0000256" key="1">
    <source>
        <dbReference type="SAM" id="Phobius"/>
    </source>
</evidence>
<feature type="transmembrane region" description="Helical" evidence="1">
    <location>
        <begin position="61"/>
        <end position="78"/>
    </location>
</feature>
<feature type="transmembrane region" description="Helical" evidence="1">
    <location>
        <begin position="354"/>
        <end position="376"/>
    </location>
</feature>
<organism evidence="2 3">
    <name type="scientific">Neobacillus rhizosphaerae</name>
    <dbReference type="NCBI Taxonomy" id="2880965"/>
    <lineage>
        <taxon>Bacteria</taxon>
        <taxon>Bacillati</taxon>
        <taxon>Bacillota</taxon>
        <taxon>Bacilli</taxon>
        <taxon>Bacillales</taxon>
        <taxon>Bacillaceae</taxon>
        <taxon>Neobacillus</taxon>
    </lineage>
</organism>
<dbReference type="EMBL" id="CALBWS010000001">
    <property type="protein sequence ID" value="CAH2713081.1"/>
    <property type="molecule type" value="Genomic_DNA"/>
</dbReference>
<evidence type="ECO:0000313" key="3">
    <source>
        <dbReference type="Proteomes" id="UP000838308"/>
    </source>
</evidence>
<feature type="transmembrane region" description="Helical" evidence="1">
    <location>
        <begin position="200"/>
        <end position="222"/>
    </location>
</feature>
<dbReference type="Pfam" id="PF13687">
    <property type="entry name" value="DUF4153"/>
    <property type="match status" value="1"/>
</dbReference>
<keyword evidence="1" id="KW-1133">Transmembrane helix</keyword>
<keyword evidence="1" id="KW-0472">Membrane</keyword>
<feature type="transmembrane region" description="Helical" evidence="1">
    <location>
        <begin position="382"/>
        <end position="402"/>
    </location>
</feature>
<name>A0ABN8KI28_9BACI</name>
<accession>A0ABN8KI28</accession>
<protein>
    <recommendedName>
        <fullName evidence="4">DUF4173 domain-containing protein</fullName>
    </recommendedName>
</protein>
<keyword evidence="3" id="KW-1185">Reference proteome</keyword>
<comment type="caution">
    <text evidence="2">The sequence shown here is derived from an EMBL/GenBank/DDBJ whole genome shotgun (WGS) entry which is preliminary data.</text>
</comment>
<feature type="transmembrane region" description="Helical" evidence="1">
    <location>
        <begin position="285"/>
        <end position="307"/>
    </location>
</feature>
<feature type="transmembrane region" description="Helical" evidence="1">
    <location>
        <begin position="242"/>
        <end position="264"/>
    </location>
</feature>
<sequence>MEMKISKADWLFLFFCLLLGILAEEAFFRGQIGISYIVFVMAFYTVFLWRYRRFPFSHQRFGYLVICCIWLLATSYLLNDNILFYALNIMVIPGLIIFHLVLVTSPKNFQWAKPVFVIYLFSRLLEAIKYNAAFVALFGKGLKQDVDEDKLLIWKKIMIGMLISVPVLLIVLKLLISADTQFERMIGGIPDWFRILDAEVLIRLIIILIYTGAFFGFMQVLVKKQIKVRKQQADTQVVHLDSIISLTVLIVINTVYVLFTLVQFKYFFGGTLQGDYTYAEYARKGFFELLFVTLINLSITVVILTFVNHTTSVMKRMTQTMLTILVLASSVMLSSSFLRLHLYEEVYGFSFIRVLVHSFMIFLAVIFTYTLVKIWVEKLSLFHFYFITSLIYYTTITVIDLNKIVVKENMNRFQTSGKVDVHYLNSLSSTGVLGLIELYKIDQNIPDLRTILQEQKNEAMKKSSPWQSYNLKREQVLTELKKLDLE</sequence>
<keyword evidence="1" id="KW-0812">Transmembrane</keyword>
<proteinExistence type="predicted"/>
<dbReference type="InterPro" id="IPR025291">
    <property type="entry name" value="DUF4153"/>
</dbReference>
<dbReference type="RefSeq" id="WP_248733432.1">
    <property type="nucleotide sequence ID" value="NZ_CALBWS010000001.1"/>
</dbReference>
<feature type="transmembrane region" description="Helical" evidence="1">
    <location>
        <begin position="115"/>
        <end position="137"/>
    </location>
</feature>
<feature type="transmembrane region" description="Helical" evidence="1">
    <location>
        <begin position="319"/>
        <end position="342"/>
    </location>
</feature>
<evidence type="ECO:0000313" key="2">
    <source>
        <dbReference type="EMBL" id="CAH2713081.1"/>
    </source>
</evidence>